<reference evidence="2 3" key="1">
    <citation type="journal article" date="2011" name="Science">
        <title>The ecoresponsive genome of Daphnia pulex.</title>
        <authorList>
            <person name="Colbourne J.K."/>
            <person name="Pfrender M.E."/>
            <person name="Gilbert D."/>
            <person name="Thomas W.K."/>
            <person name="Tucker A."/>
            <person name="Oakley T.H."/>
            <person name="Tokishita S."/>
            <person name="Aerts A."/>
            <person name="Arnold G.J."/>
            <person name="Basu M.K."/>
            <person name="Bauer D.J."/>
            <person name="Caceres C.E."/>
            <person name="Carmel L."/>
            <person name="Casola C."/>
            <person name="Choi J.H."/>
            <person name="Detter J.C."/>
            <person name="Dong Q."/>
            <person name="Dusheyko S."/>
            <person name="Eads B.D."/>
            <person name="Frohlich T."/>
            <person name="Geiler-Samerotte K.A."/>
            <person name="Gerlach D."/>
            <person name="Hatcher P."/>
            <person name="Jogdeo S."/>
            <person name="Krijgsveld J."/>
            <person name="Kriventseva E.V."/>
            <person name="Kultz D."/>
            <person name="Laforsch C."/>
            <person name="Lindquist E."/>
            <person name="Lopez J."/>
            <person name="Manak J.R."/>
            <person name="Muller J."/>
            <person name="Pangilinan J."/>
            <person name="Patwardhan R.P."/>
            <person name="Pitluck S."/>
            <person name="Pritham E.J."/>
            <person name="Rechtsteiner A."/>
            <person name="Rho M."/>
            <person name="Rogozin I.B."/>
            <person name="Sakarya O."/>
            <person name="Salamov A."/>
            <person name="Schaack S."/>
            <person name="Shapiro H."/>
            <person name="Shiga Y."/>
            <person name="Skalitzky C."/>
            <person name="Smith Z."/>
            <person name="Souvorov A."/>
            <person name="Sung W."/>
            <person name="Tang Z."/>
            <person name="Tsuchiya D."/>
            <person name="Tu H."/>
            <person name="Vos H."/>
            <person name="Wang M."/>
            <person name="Wolf Y.I."/>
            <person name="Yamagata H."/>
            <person name="Yamada T."/>
            <person name="Ye Y."/>
            <person name="Shaw J.R."/>
            <person name="Andrews J."/>
            <person name="Crease T.J."/>
            <person name="Tang H."/>
            <person name="Lucas S.M."/>
            <person name="Robertson H.M."/>
            <person name="Bork P."/>
            <person name="Koonin E.V."/>
            <person name="Zdobnov E.M."/>
            <person name="Grigoriev I.V."/>
            <person name="Lynch M."/>
            <person name="Boore J.L."/>
        </authorList>
    </citation>
    <scope>NUCLEOTIDE SEQUENCE [LARGE SCALE GENOMIC DNA]</scope>
</reference>
<dbReference type="HOGENOM" id="CLU_082227_0_0_1"/>
<dbReference type="KEGG" id="dpx:DAPPUDRAFT_306163"/>
<feature type="chain" id="PRO_5003240626" evidence="1">
    <location>
        <begin position="19"/>
        <end position="213"/>
    </location>
</feature>
<sequence>MLHHFSLVNLAAVLVVLAFSAVQQVPAAAVDGQRNLAPTATVTVLSTSILPGAATSTLLTQKACGIIDGGATTACRRKRQYWIDVPILIAQDPESAAYLYQQFQPSPVYAVEPTQVVQFRNGFEQPSSAFIDSSLDEATYSRANGALIAPINTIKTSLLAIATSVINSFLTPVSTATSVVTGYSTTVTNTIYTTTNTYTLAGCIPEGVDFTAC</sequence>
<organism evidence="2 3">
    <name type="scientific">Daphnia pulex</name>
    <name type="common">Water flea</name>
    <dbReference type="NCBI Taxonomy" id="6669"/>
    <lineage>
        <taxon>Eukaryota</taxon>
        <taxon>Metazoa</taxon>
        <taxon>Ecdysozoa</taxon>
        <taxon>Arthropoda</taxon>
        <taxon>Crustacea</taxon>
        <taxon>Branchiopoda</taxon>
        <taxon>Diplostraca</taxon>
        <taxon>Cladocera</taxon>
        <taxon>Anomopoda</taxon>
        <taxon>Daphniidae</taxon>
        <taxon>Daphnia</taxon>
    </lineage>
</organism>
<evidence type="ECO:0000313" key="2">
    <source>
        <dbReference type="EMBL" id="EFX76536.1"/>
    </source>
</evidence>
<proteinExistence type="predicted"/>
<keyword evidence="3" id="KW-1185">Reference proteome</keyword>
<dbReference type="EMBL" id="GL732568">
    <property type="protein sequence ID" value="EFX76536.1"/>
    <property type="molecule type" value="Genomic_DNA"/>
</dbReference>
<dbReference type="OrthoDB" id="6369010at2759"/>
<protein>
    <submittedName>
        <fullName evidence="2">Uncharacterized protein</fullName>
    </submittedName>
</protein>
<accession>E9GVG4</accession>
<feature type="signal peptide" evidence="1">
    <location>
        <begin position="1"/>
        <end position="18"/>
    </location>
</feature>
<name>E9GVG4_DAPPU</name>
<gene>
    <name evidence="2" type="ORF">DAPPUDRAFT_306163</name>
</gene>
<dbReference type="InParanoid" id="E9GVG4"/>
<evidence type="ECO:0000313" key="3">
    <source>
        <dbReference type="Proteomes" id="UP000000305"/>
    </source>
</evidence>
<dbReference type="Proteomes" id="UP000000305">
    <property type="component" value="Unassembled WGS sequence"/>
</dbReference>
<evidence type="ECO:0000256" key="1">
    <source>
        <dbReference type="SAM" id="SignalP"/>
    </source>
</evidence>
<dbReference type="AlphaFoldDB" id="E9GVG4"/>
<keyword evidence="1" id="KW-0732">Signal</keyword>